<evidence type="ECO:0000256" key="15">
    <source>
        <dbReference type="PROSITE-ProRule" id="PRU00110"/>
    </source>
</evidence>
<dbReference type="SUPFAM" id="SSF52172">
    <property type="entry name" value="CheY-like"/>
    <property type="match status" value="1"/>
</dbReference>
<evidence type="ECO:0000256" key="12">
    <source>
        <dbReference type="ARBA" id="ARBA00022989"/>
    </source>
</evidence>
<dbReference type="Gene3D" id="1.10.287.130">
    <property type="match status" value="1"/>
</dbReference>
<dbReference type="InterPro" id="IPR000014">
    <property type="entry name" value="PAS"/>
</dbReference>
<dbReference type="GO" id="GO:0000155">
    <property type="term" value="F:phosphorelay sensor kinase activity"/>
    <property type="evidence" value="ECO:0007669"/>
    <property type="project" value="InterPro"/>
</dbReference>
<dbReference type="GO" id="GO:0005524">
    <property type="term" value="F:ATP binding"/>
    <property type="evidence" value="ECO:0007669"/>
    <property type="project" value="UniProtKB-KW"/>
</dbReference>
<evidence type="ECO:0000256" key="10">
    <source>
        <dbReference type="ARBA" id="ARBA00022777"/>
    </source>
</evidence>
<evidence type="ECO:0000259" key="19">
    <source>
        <dbReference type="PROSITE" id="PS50109"/>
    </source>
</evidence>
<keyword evidence="7" id="KW-0808">Transferase</keyword>
<dbReference type="PROSITE" id="PS50109">
    <property type="entry name" value="HIS_KIN"/>
    <property type="match status" value="1"/>
</dbReference>
<keyword evidence="12 18" id="KW-1133">Transmembrane helix</keyword>
<dbReference type="Pfam" id="PF00072">
    <property type="entry name" value="Response_reg"/>
    <property type="match status" value="1"/>
</dbReference>
<evidence type="ECO:0000256" key="18">
    <source>
        <dbReference type="SAM" id="Phobius"/>
    </source>
</evidence>
<dbReference type="SMART" id="SM00448">
    <property type="entry name" value="REC"/>
    <property type="match status" value="1"/>
</dbReference>
<dbReference type="STRING" id="1760988.SAMN02949497_2489"/>
<keyword evidence="13" id="KW-0902">Two-component regulatory system</keyword>
<evidence type="ECO:0000259" key="23">
    <source>
        <dbReference type="PROSITE" id="PS50894"/>
    </source>
</evidence>
<keyword evidence="10" id="KW-0418">Kinase</keyword>
<evidence type="ECO:0000256" key="7">
    <source>
        <dbReference type="ARBA" id="ARBA00022679"/>
    </source>
</evidence>
<keyword evidence="17" id="KW-0175">Coiled coil</keyword>
<accession>A0A1Y6D2Q3</accession>
<dbReference type="CDD" id="cd00130">
    <property type="entry name" value="PAS"/>
    <property type="match status" value="4"/>
</dbReference>
<dbReference type="PROSITE" id="PS50110">
    <property type="entry name" value="RESPONSE_REGULATORY"/>
    <property type="match status" value="1"/>
</dbReference>
<dbReference type="Pfam" id="PF02518">
    <property type="entry name" value="HATPase_c"/>
    <property type="match status" value="1"/>
</dbReference>
<keyword evidence="5" id="KW-0997">Cell inner membrane</keyword>
<dbReference type="Gene3D" id="3.30.450.20">
    <property type="entry name" value="PAS domain"/>
    <property type="match status" value="4"/>
</dbReference>
<dbReference type="GO" id="GO:0006355">
    <property type="term" value="P:regulation of DNA-templated transcription"/>
    <property type="evidence" value="ECO:0007669"/>
    <property type="project" value="InterPro"/>
</dbReference>
<dbReference type="InterPro" id="IPR004358">
    <property type="entry name" value="Sig_transdc_His_kin-like_C"/>
</dbReference>
<dbReference type="PANTHER" id="PTHR43047">
    <property type="entry name" value="TWO-COMPONENT HISTIDINE PROTEIN KINASE"/>
    <property type="match status" value="1"/>
</dbReference>
<evidence type="ECO:0000256" key="6">
    <source>
        <dbReference type="ARBA" id="ARBA00022553"/>
    </source>
</evidence>
<dbReference type="PROSITE" id="PS50112">
    <property type="entry name" value="PAS"/>
    <property type="match status" value="2"/>
</dbReference>
<feature type="transmembrane region" description="Helical" evidence="18">
    <location>
        <begin position="26"/>
        <end position="52"/>
    </location>
</feature>
<keyword evidence="8 18" id="KW-0812">Transmembrane</keyword>
<dbReference type="Gene3D" id="3.30.565.10">
    <property type="entry name" value="Histidine kinase-like ATPase, C-terminal domain"/>
    <property type="match status" value="1"/>
</dbReference>
<evidence type="ECO:0000256" key="11">
    <source>
        <dbReference type="ARBA" id="ARBA00022840"/>
    </source>
</evidence>
<dbReference type="FunFam" id="3.30.565.10:FF:000010">
    <property type="entry name" value="Sensor histidine kinase RcsC"/>
    <property type="match status" value="1"/>
</dbReference>
<dbReference type="SMART" id="SM00388">
    <property type="entry name" value="HisKA"/>
    <property type="match status" value="1"/>
</dbReference>
<reference evidence="24 25" key="1">
    <citation type="submission" date="2016-12" db="EMBL/GenBank/DDBJ databases">
        <authorList>
            <person name="Song W.-J."/>
            <person name="Kurnit D.M."/>
        </authorList>
    </citation>
    <scope>NUCLEOTIDE SEQUENCE [LARGE SCALE GENOMIC DNA]</scope>
    <source>
        <strain evidence="24 25">175</strain>
    </source>
</reference>
<dbReference type="SMART" id="SM00086">
    <property type="entry name" value="PAC"/>
    <property type="match status" value="4"/>
</dbReference>
<dbReference type="PRINTS" id="PR00344">
    <property type="entry name" value="BCTRLSENSOR"/>
</dbReference>
<dbReference type="EMBL" id="FXAM01000001">
    <property type="protein sequence ID" value="SMF95143.1"/>
    <property type="molecule type" value="Genomic_DNA"/>
</dbReference>
<feature type="domain" description="PAS" evidence="21">
    <location>
        <begin position="539"/>
        <end position="585"/>
    </location>
</feature>
<feature type="domain" description="PAC" evidence="22">
    <location>
        <begin position="361"/>
        <end position="413"/>
    </location>
</feature>
<feature type="transmembrane region" description="Helical" evidence="18">
    <location>
        <begin position="64"/>
        <end position="90"/>
    </location>
</feature>
<evidence type="ECO:0000256" key="2">
    <source>
        <dbReference type="ARBA" id="ARBA00004429"/>
    </source>
</evidence>
<proteinExistence type="predicted"/>
<evidence type="ECO:0000259" key="21">
    <source>
        <dbReference type="PROSITE" id="PS50112"/>
    </source>
</evidence>
<dbReference type="InterPro" id="IPR013767">
    <property type="entry name" value="PAS_fold"/>
</dbReference>
<evidence type="ECO:0000256" key="4">
    <source>
        <dbReference type="ARBA" id="ARBA00022475"/>
    </source>
</evidence>
<evidence type="ECO:0000259" key="20">
    <source>
        <dbReference type="PROSITE" id="PS50110"/>
    </source>
</evidence>
<protein>
    <recommendedName>
        <fullName evidence="3">histidine kinase</fullName>
        <ecNumber evidence="3">2.7.13.3</ecNumber>
    </recommendedName>
</protein>
<dbReference type="InterPro" id="IPR005467">
    <property type="entry name" value="His_kinase_dom"/>
</dbReference>
<feature type="domain" description="Histidine kinase" evidence="19">
    <location>
        <begin position="700"/>
        <end position="920"/>
    </location>
</feature>
<organism evidence="24 25">
    <name type="scientific">Methylomagnum ishizawai</name>
    <dbReference type="NCBI Taxonomy" id="1760988"/>
    <lineage>
        <taxon>Bacteria</taxon>
        <taxon>Pseudomonadati</taxon>
        <taxon>Pseudomonadota</taxon>
        <taxon>Gammaproteobacteria</taxon>
        <taxon>Methylococcales</taxon>
        <taxon>Methylococcaceae</taxon>
        <taxon>Methylomagnum</taxon>
    </lineage>
</organism>
<dbReference type="SUPFAM" id="SSF47384">
    <property type="entry name" value="Homodimeric domain of signal transducing histidine kinase"/>
    <property type="match status" value="1"/>
</dbReference>
<dbReference type="PROSITE" id="PS50113">
    <property type="entry name" value="PAC"/>
    <property type="match status" value="4"/>
</dbReference>
<sequence length="1209" mass="134116">MSDPIFNPFSLGGFIPHGYCLNWSPWLLWTMALSDAVIFVSYLSLPVALGYFARHRADFPYTRLLWLFVAFILACGMTHLMGAVVLWKPFYWLDALFRAITAVVSALTAGMLWPLMPQLLKFPSRFALQEANERLRREVAERGRAEAALREAKALLERGLAAERMRMAAIVESSGDAIIGIDLDGAITSWNAAAERIFGYAAGEAIGQPFQMMVPPEWADWDGETTRRILAGETIQNFETALLHKSGRRIEISKTLSPIRDGQGQVVGLSRILRDITERKRAEAALAESEALLRLFIEHSPVALAMFDRELRYIAASQRWIADYDLGGRDIMGRSHYEIFPDLPEHWKAAHRRGLAGEVVRIDEDRFLRRDGKTLWSCWEVRPWSRSSGATAGIIIFSDDITDRKLAEESLRASQRKLLQAQYIAGMGDFEWDIGSNEIAWSDGMYHLLGYDPGEAIDYAKVNASIHHPDDLARVTRWLYEGIAFGVDALAPHEHRLIRKDGTVIHVQANGWIVRQDGKAAKLYGTCLDITGRKQAEEGLRKLSLAVEQSPASVVITNTRAEIEYVNEAFVKVTGYAREEALGQNPRILQSGKTPRAHFEALWKVLRQGRSWHGEFVNKRKDGVEYTETVVIAPLRQADGEITHYVAVKEDITDKKRALDELERYRCKLEELVSERTAQLEEARRQAEVANQAKSVFLANMSHEIRTPLNAILGLVHTLRRDQPTPGQAERLGKVDAASRHLLGVINDILDISKIEAGRLQLEKVDFPLGAILEHVRSLIAEQARAKGLDLKMDGDSVPLWLVGDPTRLRQALLNYAGNAVKFTETGSIALRAVLLEQDAQDLLVRFEVEDTGIGIAPEDLPRLFGAFEQADASTTRKHGGTGLGLAITQRLAQLMGGEAGAESLLGRGSRFWFTARLERGREDAPLDARVSWEQAEAELRRKHLGARLLLAEDNAINREVAIELLQRAGLAVDIALDGRQAVEKAEAYPYDLILMDMQMPEMDGLEATRTIRAMPDRREVPIVAMTANAFDEHRRNCLDAKMNDFVAKPVDPEILYAILLKWLPPTAPRPVSAPAGGAVPPDRDGLERRLAAIPGFDAGFGFASVQGNIGMYLRLLGMFVQYHGADPERCAGYMAQGDLAGLGRLAHTLKGSAGALGAKRVQELAGGLSEAIRHGVDRAEIGRRCAALGDELAALLAAFQDVLAALEY</sequence>
<evidence type="ECO:0000256" key="16">
    <source>
        <dbReference type="PROSITE-ProRule" id="PRU00169"/>
    </source>
</evidence>
<evidence type="ECO:0000256" key="5">
    <source>
        <dbReference type="ARBA" id="ARBA00022519"/>
    </source>
</evidence>
<dbReference type="InterPro" id="IPR036890">
    <property type="entry name" value="HATPase_C_sf"/>
</dbReference>
<dbReference type="Pfam" id="PF25487">
    <property type="entry name" value="ETR1_N"/>
    <property type="match status" value="1"/>
</dbReference>
<feature type="domain" description="Response regulatory" evidence="20">
    <location>
        <begin position="948"/>
        <end position="1064"/>
    </location>
</feature>
<feature type="domain" description="PAS" evidence="21">
    <location>
        <begin position="163"/>
        <end position="233"/>
    </location>
</feature>
<name>A0A1Y6D2Q3_9GAMM</name>
<evidence type="ECO:0000313" key="25">
    <source>
        <dbReference type="Proteomes" id="UP000192923"/>
    </source>
</evidence>
<feature type="domain" description="PAC" evidence="22">
    <location>
        <begin position="236"/>
        <end position="288"/>
    </location>
</feature>
<keyword evidence="14 18" id="KW-0472">Membrane</keyword>
<feature type="coiled-coil region" evidence="17">
    <location>
        <begin position="655"/>
        <end position="693"/>
    </location>
</feature>
<dbReference type="Pfam" id="PF00989">
    <property type="entry name" value="PAS"/>
    <property type="match status" value="1"/>
</dbReference>
<evidence type="ECO:0000256" key="13">
    <source>
        <dbReference type="ARBA" id="ARBA00023012"/>
    </source>
</evidence>
<dbReference type="FunFam" id="1.10.287.130:FF:000004">
    <property type="entry name" value="Ethylene receptor 1"/>
    <property type="match status" value="1"/>
</dbReference>
<dbReference type="CDD" id="cd00088">
    <property type="entry name" value="HPT"/>
    <property type="match status" value="1"/>
</dbReference>
<dbReference type="InterPro" id="IPR036097">
    <property type="entry name" value="HisK_dim/P_sf"/>
</dbReference>
<dbReference type="SUPFAM" id="SSF47226">
    <property type="entry name" value="Histidine-containing phosphotransfer domain, HPT domain"/>
    <property type="match status" value="1"/>
</dbReference>
<dbReference type="PROSITE" id="PS50894">
    <property type="entry name" value="HPT"/>
    <property type="match status" value="1"/>
</dbReference>
<dbReference type="Proteomes" id="UP000192923">
    <property type="component" value="Unassembled WGS sequence"/>
</dbReference>
<comment type="subcellular location">
    <subcellularLocation>
        <location evidence="2">Cell inner membrane</location>
        <topology evidence="2">Multi-pass membrane protein</topology>
    </subcellularLocation>
</comment>
<feature type="domain" description="PAC" evidence="22">
    <location>
        <begin position="491"/>
        <end position="542"/>
    </location>
</feature>
<evidence type="ECO:0000313" key="24">
    <source>
        <dbReference type="EMBL" id="SMF95143.1"/>
    </source>
</evidence>
<keyword evidence="9" id="KW-0547">Nucleotide-binding</keyword>
<dbReference type="InterPro" id="IPR000700">
    <property type="entry name" value="PAS-assoc_C"/>
</dbReference>
<dbReference type="SUPFAM" id="SSF55785">
    <property type="entry name" value="PYP-like sensor domain (PAS domain)"/>
    <property type="match status" value="4"/>
</dbReference>
<dbReference type="InterPro" id="IPR013655">
    <property type="entry name" value="PAS_fold_3"/>
</dbReference>
<dbReference type="InterPro" id="IPR035965">
    <property type="entry name" value="PAS-like_dom_sf"/>
</dbReference>
<dbReference type="CDD" id="cd17546">
    <property type="entry name" value="REC_hyHK_CKI1_RcsC-like"/>
    <property type="match status" value="1"/>
</dbReference>
<dbReference type="CDD" id="cd00082">
    <property type="entry name" value="HisKA"/>
    <property type="match status" value="1"/>
</dbReference>
<feature type="domain" description="HPt" evidence="23">
    <location>
        <begin position="1109"/>
        <end position="1207"/>
    </location>
</feature>
<dbReference type="InterPro" id="IPR001789">
    <property type="entry name" value="Sig_transdc_resp-reg_receiver"/>
</dbReference>
<feature type="modified residue" description="4-aspartylphosphate" evidence="16">
    <location>
        <position position="997"/>
    </location>
</feature>
<evidence type="ECO:0000259" key="22">
    <source>
        <dbReference type="PROSITE" id="PS50113"/>
    </source>
</evidence>
<keyword evidence="25" id="KW-1185">Reference proteome</keyword>
<feature type="modified residue" description="Phosphohistidine" evidence="15">
    <location>
        <position position="1148"/>
    </location>
</feature>
<dbReference type="InterPro" id="IPR001610">
    <property type="entry name" value="PAC"/>
</dbReference>
<dbReference type="RefSeq" id="WP_125468914.1">
    <property type="nucleotide sequence ID" value="NZ_FXAM01000001.1"/>
</dbReference>
<dbReference type="InterPro" id="IPR003661">
    <property type="entry name" value="HisK_dim/P_dom"/>
</dbReference>
<dbReference type="Pfam" id="PF00512">
    <property type="entry name" value="HisKA"/>
    <property type="match status" value="1"/>
</dbReference>
<dbReference type="Pfam" id="PF13426">
    <property type="entry name" value="PAS_9"/>
    <property type="match status" value="1"/>
</dbReference>
<dbReference type="InterPro" id="IPR058544">
    <property type="entry name" value="ETR1_N"/>
</dbReference>
<evidence type="ECO:0000256" key="17">
    <source>
        <dbReference type="SAM" id="Coils"/>
    </source>
</evidence>
<dbReference type="InterPro" id="IPR011006">
    <property type="entry name" value="CheY-like_superfamily"/>
</dbReference>
<evidence type="ECO:0000256" key="14">
    <source>
        <dbReference type="ARBA" id="ARBA00023136"/>
    </source>
</evidence>
<dbReference type="AlphaFoldDB" id="A0A1Y6D2Q3"/>
<dbReference type="InterPro" id="IPR003594">
    <property type="entry name" value="HATPase_dom"/>
</dbReference>
<dbReference type="Pfam" id="PF08447">
    <property type="entry name" value="PAS_3"/>
    <property type="match status" value="1"/>
</dbReference>
<dbReference type="InterPro" id="IPR036641">
    <property type="entry name" value="HPT_dom_sf"/>
</dbReference>
<dbReference type="CDD" id="cd16922">
    <property type="entry name" value="HATPase_EvgS-ArcB-TorS-like"/>
    <property type="match status" value="1"/>
</dbReference>
<dbReference type="Gene3D" id="1.20.120.160">
    <property type="entry name" value="HPT domain"/>
    <property type="match status" value="1"/>
</dbReference>
<dbReference type="InterPro" id="IPR013656">
    <property type="entry name" value="PAS_4"/>
</dbReference>
<keyword evidence="11" id="KW-0067">ATP-binding</keyword>
<evidence type="ECO:0000256" key="8">
    <source>
        <dbReference type="ARBA" id="ARBA00022692"/>
    </source>
</evidence>
<comment type="catalytic activity">
    <reaction evidence="1">
        <text>ATP + protein L-histidine = ADP + protein N-phospho-L-histidine.</text>
        <dbReference type="EC" id="2.7.13.3"/>
    </reaction>
</comment>
<dbReference type="EC" id="2.7.13.3" evidence="3"/>
<dbReference type="PANTHER" id="PTHR43047:SF64">
    <property type="entry name" value="HISTIDINE KINASE CONTAINING CHEY-HOMOLOGOUS RECEIVER DOMAIN AND PAS DOMAIN-RELATED"/>
    <property type="match status" value="1"/>
</dbReference>
<dbReference type="Gene3D" id="3.40.50.2300">
    <property type="match status" value="1"/>
</dbReference>
<gene>
    <name evidence="24" type="ORF">SAMN02949497_2489</name>
</gene>
<dbReference type="NCBIfam" id="TIGR00229">
    <property type="entry name" value="sensory_box"/>
    <property type="match status" value="4"/>
</dbReference>
<feature type="domain" description="PAC" evidence="22">
    <location>
        <begin position="610"/>
        <end position="664"/>
    </location>
</feature>
<dbReference type="GO" id="GO:0005886">
    <property type="term" value="C:plasma membrane"/>
    <property type="evidence" value="ECO:0007669"/>
    <property type="project" value="UniProtKB-SubCell"/>
</dbReference>
<evidence type="ECO:0000256" key="9">
    <source>
        <dbReference type="ARBA" id="ARBA00022741"/>
    </source>
</evidence>
<dbReference type="SMART" id="SM00387">
    <property type="entry name" value="HATPase_c"/>
    <property type="match status" value="1"/>
</dbReference>
<dbReference type="SMART" id="SM00091">
    <property type="entry name" value="PAS"/>
    <property type="match status" value="4"/>
</dbReference>
<evidence type="ECO:0000256" key="1">
    <source>
        <dbReference type="ARBA" id="ARBA00000085"/>
    </source>
</evidence>
<dbReference type="OrthoDB" id="5555106at2"/>
<evidence type="ECO:0000256" key="3">
    <source>
        <dbReference type="ARBA" id="ARBA00012438"/>
    </source>
</evidence>
<dbReference type="Gene3D" id="2.10.70.100">
    <property type="match status" value="1"/>
</dbReference>
<dbReference type="Pfam" id="PF01627">
    <property type="entry name" value="Hpt"/>
    <property type="match status" value="1"/>
</dbReference>
<dbReference type="Pfam" id="PF08448">
    <property type="entry name" value="PAS_4"/>
    <property type="match status" value="1"/>
</dbReference>
<keyword evidence="6 16" id="KW-0597">Phosphoprotein</keyword>
<dbReference type="InterPro" id="IPR008207">
    <property type="entry name" value="Sig_transdc_His_kin_Hpt_dom"/>
</dbReference>
<keyword evidence="4" id="KW-1003">Cell membrane</keyword>
<dbReference type="SUPFAM" id="SSF55874">
    <property type="entry name" value="ATPase domain of HSP90 chaperone/DNA topoisomerase II/histidine kinase"/>
    <property type="match status" value="1"/>
</dbReference>